<sequence>MAIFRAGVRVSRALTPSSPSSSDEEELEVERLETRMNEAQQCIEEITDSRFYKTNTWDTSNLFQVEDSICQLPQELFDLSDLGDILSVGSWNNYLSEEERQYLSDYLPAVDTESFQRTLKEIFGGQNMYFGNPVKVLWQQLKEGQCNLEAVRARKALILLQRKEYYHNLRTYHDGMVKYLRQMRDLWMSDPEANFLEKIKHQQVCKTSEEPYKARKLSKDRSKVDFQSRSVPLVDGGMPVSGSSLRAPLYGFSEESVLVQGLGSEKSFKPLSSRRRASPGLRDSVNVHSDQLAKGSRSKDAVSPKNGAWRKDLCLKRKSNVLENPEFLIKHSRFVKNLEDSDFLKGQHASNKRLGIRTSSMIVQKIDDHANVYNNTSSKQVSPCYDQNRSNSYSTISRSGESTSVSPVDSGFSFSILRFLSAVRASLVEGASWDDGYEGLLFKEIVAKVKACPGDLRVIKIESPVDCLVRGVLKVLSTVLREISMDGCQPFVSYDKFSKKWLWIGPMPGLRCTFKESDVQSVSRVWGVSPAVLEKIQSMFEKWLKSKESTLLQLWQLSQLSMPVFSVFPDERERFRDLKSQKSPITIPPSSYDMRTLFQKEELVRYNTLEIAFRYTTADGRKSTVAPLRKLGGKSKGKARDHFMLKADRPSHITILCLVRDAAARLPQSIGTRGDVCILLRDSQFIENVSESQLSHVVSGALDRLHQERDPCVRFDQDKKLWLYLHGDREEEDFEEGGTTSIRSLKRSKGGSGHPSVSPMHRDRLHDIMSDPEQDSGSISGSVCGKGSSSPELLDGNHHIGYRSVLVPRDASRKVKESSSSLPELQPLESFCGAMQRHQMGWEMYRTGRELSITQ</sequence>
<dbReference type="CDD" id="cd21865">
    <property type="entry name" value="DEUBAD_NFRKB"/>
    <property type="match status" value="1"/>
</dbReference>
<dbReference type="AlphaFoldDB" id="A0A8T2RS66"/>
<dbReference type="OrthoDB" id="70874at2759"/>
<dbReference type="EMBL" id="CM035430">
    <property type="protein sequence ID" value="KAH7299021.1"/>
    <property type="molecule type" value="Genomic_DNA"/>
</dbReference>
<evidence type="ECO:0000313" key="6">
    <source>
        <dbReference type="EMBL" id="KAH7299020.1"/>
    </source>
</evidence>
<feature type="compositionally biased region" description="Polar residues" evidence="4">
    <location>
        <begin position="775"/>
        <end position="791"/>
    </location>
</feature>
<keyword evidence="3" id="KW-0175">Coiled coil</keyword>
<dbReference type="Pfam" id="PF25793">
    <property type="entry name" value="WHD_2nd_NFRKB"/>
    <property type="match status" value="1"/>
</dbReference>
<feature type="domain" description="DEUBAD" evidence="5">
    <location>
        <begin position="73"/>
        <end position="186"/>
    </location>
</feature>
<evidence type="ECO:0000256" key="3">
    <source>
        <dbReference type="SAM" id="Coils"/>
    </source>
</evidence>
<dbReference type="InterPro" id="IPR044867">
    <property type="entry name" value="DEUBAD_dom"/>
</dbReference>
<name>A0A8T2RS66_CERRI</name>
<keyword evidence="2" id="KW-0539">Nucleus</keyword>
<dbReference type="Proteomes" id="UP000825935">
    <property type="component" value="Chromosome 25"/>
</dbReference>
<gene>
    <name evidence="6" type="ORF">KP509_25G069900</name>
</gene>
<dbReference type="InterPro" id="IPR024867">
    <property type="entry name" value="NFRKB"/>
</dbReference>
<dbReference type="PANTHER" id="PTHR13052:SF3">
    <property type="entry name" value="NUCLEAR FACTOR RELATED TO KAPPA-B-BINDING PROTEIN"/>
    <property type="match status" value="1"/>
</dbReference>
<dbReference type="InterPro" id="IPR057748">
    <property type="entry name" value="NFRKB_WH_2"/>
</dbReference>
<organism evidence="6 7">
    <name type="scientific">Ceratopteris richardii</name>
    <name type="common">Triangle waterfern</name>
    <dbReference type="NCBI Taxonomy" id="49495"/>
    <lineage>
        <taxon>Eukaryota</taxon>
        <taxon>Viridiplantae</taxon>
        <taxon>Streptophyta</taxon>
        <taxon>Embryophyta</taxon>
        <taxon>Tracheophyta</taxon>
        <taxon>Polypodiopsida</taxon>
        <taxon>Polypodiidae</taxon>
        <taxon>Polypodiales</taxon>
        <taxon>Pteridineae</taxon>
        <taxon>Pteridaceae</taxon>
        <taxon>Parkerioideae</taxon>
        <taxon>Ceratopteris</taxon>
    </lineage>
</organism>
<dbReference type="GO" id="GO:0031011">
    <property type="term" value="C:Ino80 complex"/>
    <property type="evidence" value="ECO:0007669"/>
    <property type="project" value="InterPro"/>
</dbReference>
<dbReference type="PANTHER" id="PTHR13052">
    <property type="entry name" value="NFRKB-RELATED"/>
    <property type="match status" value="1"/>
</dbReference>
<reference evidence="6" key="1">
    <citation type="submission" date="2021-08" db="EMBL/GenBank/DDBJ databases">
        <title>WGS assembly of Ceratopteris richardii.</title>
        <authorList>
            <person name="Marchant D.B."/>
            <person name="Chen G."/>
            <person name="Jenkins J."/>
            <person name="Shu S."/>
            <person name="Leebens-Mack J."/>
            <person name="Grimwood J."/>
            <person name="Schmutz J."/>
            <person name="Soltis P."/>
            <person name="Soltis D."/>
            <person name="Chen Z.-H."/>
        </authorList>
    </citation>
    <scope>NUCLEOTIDE SEQUENCE</scope>
    <source>
        <strain evidence="6">Whitten #5841</strain>
        <tissue evidence="6">Leaf</tissue>
    </source>
</reference>
<evidence type="ECO:0000256" key="2">
    <source>
        <dbReference type="ARBA" id="ARBA00023242"/>
    </source>
</evidence>
<feature type="compositionally biased region" description="Basic and acidic residues" evidence="4">
    <location>
        <begin position="760"/>
        <end position="769"/>
    </location>
</feature>
<evidence type="ECO:0000256" key="1">
    <source>
        <dbReference type="ARBA" id="ARBA00004123"/>
    </source>
</evidence>
<evidence type="ECO:0000256" key="4">
    <source>
        <dbReference type="SAM" id="MobiDB-lite"/>
    </source>
</evidence>
<accession>A0A8T2RS66</accession>
<feature type="coiled-coil region" evidence="3">
    <location>
        <begin position="22"/>
        <end position="49"/>
    </location>
</feature>
<dbReference type="PROSITE" id="PS51916">
    <property type="entry name" value="DEUBAD"/>
    <property type="match status" value="1"/>
</dbReference>
<keyword evidence="7" id="KW-1185">Reference proteome</keyword>
<protein>
    <recommendedName>
        <fullName evidence="5">DEUBAD domain-containing protein</fullName>
    </recommendedName>
</protein>
<comment type="subcellular location">
    <subcellularLocation>
        <location evidence="1">Nucleus</location>
    </subcellularLocation>
</comment>
<dbReference type="EMBL" id="CM035430">
    <property type="protein sequence ID" value="KAH7299020.1"/>
    <property type="molecule type" value="Genomic_DNA"/>
</dbReference>
<comment type="caution">
    <text evidence="6">The sequence shown here is derived from an EMBL/GenBank/DDBJ whole genome shotgun (WGS) entry which is preliminary data.</text>
</comment>
<evidence type="ECO:0000313" key="7">
    <source>
        <dbReference type="Proteomes" id="UP000825935"/>
    </source>
</evidence>
<evidence type="ECO:0000259" key="5">
    <source>
        <dbReference type="PROSITE" id="PS51916"/>
    </source>
</evidence>
<feature type="region of interest" description="Disordered" evidence="4">
    <location>
        <begin position="733"/>
        <end position="797"/>
    </location>
</feature>
<feature type="region of interest" description="Disordered" evidence="4">
    <location>
        <begin position="269"/>
        <end position="304"/>
    </location>
</feature>
<proteinExistence type="predicted"/>